<reference evidence="5 6" key="1">
    <citation type="submission" date="2024-06" db="EMBL/GenBank/DDBJ databases">
        <title>Sorghum-associated microbial communities from plants grown in Nebraska, USA.</title>
        <authorList>
            <person name="Schachtman D."/>
        </authorList>
    </citation>
    <scope>NUCLEOTIDE SEQUENCE [LARGE SCALE GENOMIC DNA]</scope>
    <source>
        <strain evidence="5 6">2857</strain>
    </source>
</reference>
<evidence type="ECO:0000256" key="4">
    <source>
        <dbReference type="SAM" id="Phobius"/>
    </source>
</evidence>
<dbReference type="RefSeq" id="WP_354025777.1">
    <property type="nucleotide sequence ID" value="NZ_JBEPSJ010000004.1"/>
</dbReference>
<gene>
    <name evidence="5" type="ORF">ABIE21_003137</name>
</gene>
<accession>A0ABV2QR99</accession>
<organism evidence="5 6">
    <name type="scientific">Conyzicola nivalis</name>
    <dbReference type="NCBI Taxonomy" id="1477021"/>
    <lineage>
        <taxon>Bacteria</taxon>
        <taxon>Bacillati</taxon>
        <taxon>Actinomycetota</taxon>
        <taxon>Actinomycetes</taxon>
        <taxon>Micrococcales</taxon>
        <taxon>Microbacteriaceae</taxon>
        <taxon>Conyzicola</taxon>
    </lineage>
</organism>
<dbReference type="PRINTS" id="PR00922">
    <property type="entry name" value="DADACBPTASE3"/>
</dbReference>
<feature type="region of interest" description="Disordered" evidence="3">
    <location>
        <begin position="56"/>
        <end position="77"/>
    </location>
</feature>
<keyword evidence="4" id="KW-0472">Membrane</keyword>
<protein>
    <submittedName>
        <fullName evidence="5">D-alanyl-D-alanine carboxypeptidase/D-alanyl-D-alanine-endopeptidase (Penicillin-binding protein 4)</fullName>
        <ecNumber evidence="5">3.4.16.4</ecNumber>
        <ecNumber evidence="5">3.4.21.-</ecNumber>
    </submittedName>
</protein>
<dbReference type="Pfam" id="PF02113">
    <property type="entry name" value="Peptidase_S13"/>
    <property type="match status" value="2"/>
</dbReference>
<evidence type="ECO:0000256" key="3">
    <source>
        <dbReference type="SAM" id="MobiDB-lite"/>
    </source>
</evidence>
<proteinExistence type="inferred from homology"/>
<keyword evidence="5" id="KW-0645">Protease</keyword>
<dbReference type="InterPro" id="IPR012338">
    <property type="entry name" value="Beta-lactam/transpept-like"/>
</dbReference>
<evidence type="ECO:0000256" key="1">
    <source>
        <dbReference type="ARBA" id="ARBA00006096"/>
    </source>
</evidence>
<evidence type="ECO:0000313" key="6">
    <source>
        <dbReference type="Proteomes" id="UP001549257"/>
    </source>
</evidence>
<evidence type="ECO:0000313" key="5">
    <source>
        <dbReference type="EMBL" id="MET4583611.1"/>
    </source>
</evidence>
<dbReference type="SUPFAM" id="SSF56601">
    <property type="entry name" value="beta-lactamase/transpeptidase-like"/>
    <property type="match status" value="1"/>
</dbReference>
<sequence length="481" mass="48244">MSELEVPTPTPRTGLSGVIGKHPTAWLVSALAVVFLLLGTGAVFAGAAVGSASADPSVATAETPGAEAPAAADAGRSVPPALPAATRLRTCTVSGPASDPRLMSLKGYVMNAATGEVLFSREGDVPNRTGSVLKVLTAAAAVSALGPDYRLTTKVVDGTTPGTIVLVGGGDPTLSAGGGSVYTNAPSIADLASRARAAHDQAHPGVSITNVVLDASYWNPADKWDPIWKRSEQTIGYHSEVTALMVDGDRADPSKITSPRSTDPVGRAGAAFVAALGIPGVTVSTGTAASGTVLAEVQSQPVSSLINFMLLTSDNTLAENLARVVSVKTGHGGSAASLQQAIPAALSGYGVPVDKLVIKDGSGLSEANGVPPEYVAKLMVKIAAGGQNLSAVYNALPVAGKSGSLSARFTGPNAAARGNVIAKTGWIDTAYTLGGVVKAADGTTLTFAFYAIGDGIKDSARAALDTLTTGVFNCGDNLSNI</sequence>
<dbReference type="Gene3D" id="3.40.710.10">
    <property type="entry name" value="DD-peptidase/beta-lactamase superfamily"/>
    <property type="match status" value="2"/>
</dbReference>
<dbReference type="EC" id="3.4.21.-" evidence="5"/>
<keyword evidence="5" id="KW-0121">Carboxypeptidase</keyword>
<keyword evidence="4" id="KW-0812">Transmembrane</keyword>
<evidence type="ECO:0000256" key="2">
    <source>
        <dbReference type="ARBA" id="ARBA00022801"/>
    </source>
</evidence>
<dbReference type="NCBIfam" id="TIGR00666">
    <property type="entry name" value="PBP4"/>
    <property type="match status" value="1"/>
</dbReference>
<dbReference type="EC" id="3.4.16.4" evidence="5"/>
<keyword evidence="4" id="KW-1133">Transmembrane helix</keyword>
<dbReference type="PANTHER" id="PTHR30023:SF0">
    <property type="entry name" value="PENICILLIN-SENSITIVE CARBOXYPEPTIDASE A"/>
    <property type="match status" value="1"/>
</dbReference>
<dbReference type="GO" id="GO:0009002">
    <property type="term" value="F:serine-type D-Ala-D-Ala carboxypeptidase activity"/>
    <property type="evidence" value="ECO:0007669"/>
    <property type="project" value="UniProtKB-EC"/>
</dbReference>
<dbReference type="PANTHER" id="PTHR30023">
    <property type="entry name" value="D-ALANYL-D-ALANINE CARBOXYPEPTIDASE"/>
    <property type="match status" value="1"/>
</dbReference>
<comment type="caution">
    <text evidence="5">The sequence shown here is derived from an EMBL/GenBank/DDBJ whole genome shotgun (WGS) entry which is preliminary data.</text>
</comment>
<keyword evidence="2 5" id="KW-0378">Hydrolase</keyword>
<dbReference type="EMBL" id="JBEPSJ010000004">
    <property type="protein sequence ID" value="MET4583611.1"/>
    <property type="molecule type" value="Genomic_DNA"/>
</dbReference>
<comment type="similarity">
    <text evidence="1">Belongs to the peptidase S13 family.</text>
</comment>
<feature type="transmembrane region" description="Helical" evidence="4">
    <location>
        <begin position="25"/>
        <end position="49"/>
    </location>
</feature>
<keyword evidence="6" id="KW-1185">Reference proteome</keyword>
<dbReference type="Proteomes" id="UP001549257">
    <property type="component" value="Unassembled WGS sequence"/>
</dbReference>
<dbReference type="InterPro" id="IPR000667">
    <property type="entry name" value="Peptidase_S13"/>
</dbReference>
<feature type="compositionally biased region" description="Low complexity" evidence="3">
    <location>
        <begin position="56"/>
        <end position="75"/>
    </location>
</feature>
<name>A0ABV2QR99_9MICO</name>